<feature type="region of interest" description="Disordered" evidence="1">
    <location>
        <begin position="108"/>
        <end position="134"/>
    </location>
</feature>
<name>A0A2S9IE91_9GAMM</name>
<sequence length="443" mass="49095">MKAITSSLHRYHVISPSRIINGRNGMLFMATLLSLPAMADEIKDNSDNYIGGYQSYFHDDLDTPKQAVKSAVAAEDKTATSGNTSSATSVTSASDGATAAAVSATTASDGATASAEAPTTPAAAPGSVPDKGGVLLSKSNEVSVLRLRQDEPPVHWNSVGRNMEAGGLHGNIGTQIEIDDARRSNNEHNGGKFKYATLQAFLRHDEMPNWYFGFYNAREDSYKGQFSNQHYSGTNTINEVFVGHIFETWRGNIGAEVMGGSESAGKRWKSRFKLWQDLRLSDRWSIAGYAFGEFQPQGTEPGNGDLEKLIFETEPALQYRVNPDLGLYLRPFYSYNRQEREQWGDIIEREWKVSAGLWKNWYPLLTSLYVGVGQKKTTNASDSYELFYDGRYQYVGGTLSYPIVDELRLYGEFKAKFTKEAGAWTTAGYSWTPFTVVGAVYNF</sequence>
<dbReference type="EMBL" id="PDET01000004">
    <property type="protein sequence ID" value="PRD16112.1"/>
    <property type="molecule type" value="Genomic_DNA"/>
</dbReference>
<proteinExistence type="predicted"/>
<dbReference type="InterPro" id="IPR031605">
    <property type="entry name" value="Porin_OmpG_1_2"/>
</dbReference>
<keyword evidence="3" id="KW-1185">Reference proteome</keyword>
<dbReference type="Pfam" id="PF16946">
    <property type="entry name" value="Porin_OmpG_1_2"/>
    <property type="match status" value="1"/>
</dbReference>
<dbReference type="Proteomes" id="UP000239181">
    <property type="component" value="Unassembled WGS sequence"/>
</dbReference>
<reference evidence="2 3" key="1">
    <citation type="submission" date="2017-10" db="EMBL/GenBank/DDBJ databases">
        <title>Draft genome of two endophytic bacteria isolated from 'guarana' Paullinia cupana (Mart.) Ducke.</title>
        <authorList>
            <person name="Siqueira K.A."/>
            <person name="Liotti R.G."/>
            <person name="Mendes T.A."/>
            <person name="Soares M.A."/>
        </authorList>
    </citation>
    <scope>NUCLEOTIDE SEQUENCE [LARGE SCALE GENOMIC DNA]</scope>
    <source>
        <strain evidence="2 3">342</strain>
    </source>
</reference>
<feature type="compositionally biased region" description="Low complexity" evidence="1">
    <location>
        <begin position="79"/>
        <end position="95"/>
    </location>
</feature>
<evidence type="ECO:0008006" key="4">
    <source>
        <dbReference type="Google" id="ProtNLM"/>
    </source>
</evidence>
<evidence type="ECO:0000313" key="2">
    <source>
        <dbReference type="EMBL" id="PRD16112.1"/>
    </source>
</evidence>
<dbReference type="AlphaFoldDB" id="A0A2S9IE91"/>
<organism evidence="2 3">
    <name type="scientific">Pantoea coffeiphila</name>
    <dbReference type="NCBI Taxonomy" id="1465635"/>
    <lineage>
        <taxon>Bacteria</taxon>
        <taxon>Pseudomonadati</taxon>
        <taxon>Pseudomonadota</taxon>
        <taxon>Gammaproteobacteria</taxon>
        <taxon>Enterobacterales</taxon>
        <taxon>Erwiniaceae</taxon>
        <taxon>Pantoea</taxon>
    </lineage>
</organism>
<evidence type="ECO:0000313" key="3">
    <source>
        <dbReference type="Proteomes" id="UP000239181"/>
    </source>
</evidence>
<protein>
    <recommendedName>
        <fullName evidence="4">Porin</fullName>
    </recommendedName>
</protein>
<feature type="region of interest" description="Disordered" evidence="1">
    <location>
        <begin position="74"/>
        <end position="95"/>
    </location>
</feature>
<comment type="caution">
    <text evidence="2">The sequence shown here is derived from an EMBL/GenBank/DDBJ whole genome shotgun (WGS) entry which is preliminary data.</text>
</comment>
<feature type="compositionally biased region" description="Low complexity" evidence="1">
    <location>
        <begin position="108"/>
        <end position="125"/>
    </location>
</feature>
<gene>
    <name evidence="2" type="ORF">CQW29_08255</name>
</gene>
<dbReference type="RefSeq" id="WP_105592244.1">
    <property type="nucleotide sequence ID" value="NZ_PDET01000004.1"/>
</dbReference>
<accession>A0A2S9IE91</accession>
<evidence type="ECO:0000256" key="1">
    <source>
        <dbReference type="SAM" id="MobiDB-lite"/>
    </source>
</evidence>
<dbReference type="OrthoDB" id="5864953at2"/>